<evidence type="ECO:0000256" key="4">
    <source>
        <dbReference type="ARBA" id="ARBA00022840"/>
    </source>
</evidence>
<feature type="transmembrane region" description="Helical" evidence="7">
    <location>
        <begin position="163"/>
        <end position="183"/>
    </location>
</feature>
<evidence type="ECO:0000256" key="5">
    <source>
        <dbReference type="ARBA" id="ARBA00022989"/>
    </source>
</evidence>
<dbReference type="InterPro" id="IPR036640">
    <property type="entry name" value="ABC1_TM_sf"/>
</dbReference>
<gene>
    <name evidence="10" type="ORF">Sps_01772</name>
</gene>
<dbReference type="InterPro" id="IPR003593">
    <property type="entry name" value="AAA+_ATPase"/>
</dbReference>
<evidence type="ECO:0000259" key="9">
    <source>
        <dbReference type="PROSITE" id="PS50929"/>
    </source>
</evidence>
<evidence type="ECO:0000313" key="11">
    <source>
        <dbReference type="Proteomes" id="UP000189545"/>
    </source>
</evidence>
<evidence type="ECO:0000256" key="2">
    <source>
        <dbReference type="ARBA" id="ARBA00022692"/>
    </source>
</evidence>
<keyword evidence="5 7" id="KW-1133">Transmembrane helix</keyword>
<feature type="transmembrane region" description="Helical" evidence="7">
    <location>
        <begin position="26"/>
        <end position="49"/>
    </location>
</feature>
<dbReference type="KEGG" id="spsw:Sps_01772"/>
<protein>
    <submittedName>
        <fullName evidence="10">ABC-type multidrug transport system, ATPase and permease component</fullName>
    </submittedName>
</protein>
<dbReference type="SUPFAM" id="SSF90123">
    <property type="entry name" value="ABC transporter transmembrane region"/>
    <property type="match status" value="1"/>
</dbReference>
<sequence>MLLSNDMSRMTAFKAMLSWELRRVRLSIGCAVLCSMVEMVPWLCLYFFVQAIYDQQSPYEYLVVMAAALMARYALYTLAVWYAHLAAYHIIQKIRQHMVLALADMKIDKLRSLKRGDIEKRISDDCQSLEPLIAHHGTDIINGVLMPFFMTVFLFYIDWRIALIALAPLPLALSAQFLMMRGFATRQEKYTQIVSNMHQAQLEFLRSIGVMKLFAVDANSYLELSRTIHSHNTMVSGYTKKMVGAWVTFVTLAQISLILVVPVAIALNNMGQLTLVDLMMVVCISAGILKPWLDLTQVFSQIQQSIVSIDRILPFCHAKEQSEVVYDQDLQQLSCENLMVTRGASRVFENVNLSFLPGQRVLIEGDSGAGKSTLLSTLSGSLTPKHGGWKINKGFVTDLDDESRSRYIAVVDQEVTFFSGTLRDNLALAKRVIKDDEIWSLLDLLGLKDLVADLPELLSCDVGEVSRCFSGGEMQRLAILRAALAKTPILILDEATAHLDQLSEQTVLAGLRQYSPNQIQLIISHRPRQVKQVDVRLNIIAGNVEEVSLG</sequence>
<comment type="subcellular location">
    <subcellularLocation>
        <location evidence="1">Cell membrane</location>
        <topology evidence="1">Multi-pass membrane protein</topology>
    </subcellularLocation>
</comment>
<dbReference type="SUPFAM" id="SSF52540">
    <property type="entry name" value="P-loop containing nucleoside triphosphate hydrolases"/>
    <property type="match status" value="1"/>
</dbReference>
<evidence type="ECO:0000256" key="7">
    <source>
        <dbReference type="SAM" id="Phobius"/>
    </source>
</evidence>
<dbReference type="GO" id="GO:0034040">
    <property type="term" value="F:ATPase-coupled lipid transmembrane transporter activity"/>
    <property type="evidence" value="ECO:0007669"/>
    <property type="project" value="TreeGrafter"/>
</dbReference>
<keyword evidence="3" id="KW-0547">Nucleotide-binding</keyword>
<organism evidence="10 11">
    <name type="scientific">Shewanella psychrophila</name>
    <dbReference type="NCBI Taxonomy" id="225848"/>
    <lineage>
        <taxon>Bacteria</taxon>
        <taxon>Pseudomonadati</taxon>
        <taxon>Pseudomonadota</taxon>
        <taxon>Gammaproteobacteria</taxon>
        <taxon>Alteromonadales</taxon>
        <taxon>Shewanellaceae</taxon>
        <taxon>Shewanella</taxon>
    </lineage>
</organism>
<dbReference type="InterPro" id="IPR017871">
    <property type="entry name" value="ABC_transporter-like_CS"/>
</dbReference>
<keyword evidence="11" id="KW-1185">Reference proteome</keyword>
<dbReference type="PROSITE" id="PS00211">
    <property type="entry name" value="ABC_TRANSPORTER_1"/>
    <property type="match status" value="1"/>
</dbReference>
<dbReference type="InterPro" id="IPR039421">
    <property type="entry name" value="Type_1_exporter"/>
</dbReference>
<keyword evidence="2 7" id="KW-0812">Transmembrane</keyword>
<feature type="transmembrane region" description="Helical" evidence="7">
    <location>
        <begin position="140"/>
        <end position="157"/>
    </location>
</feature>
<feature type="domain" description="ABC transmembrane type-1" evidence="9">
    <location>
        <begin position="26"/>
        <end position="304"/>
    </location>
</feature>
<dbReference type="PANTHER" id="PTHR24221">
    <property type="entry name" value="ATP-BINDING CASSETTE SUB-FAMILY B"/>
    <property type="match status" value="1"/>
</dbReference>
<dbReference type="PANTHER" id="PTHR24221:SF261">
    <property type="entry name" value="GLUTATHIONE_L-CYSTEINE TRANSPORT SYSTEM ATP-BINDING_PERMEASE PROTEIN CYDD"/>
    <property type="match status" value="1"/>
</dbReference>
<dbReference type="GO" id="GO:0016887">
    <property type="term" value="F:ATP hydrolysis activity"/>
    <property type="evidence" value="ECO:0007669"/>
    <property type="project" value="InterPro"/>
</dbReference>
<dbReference type="InterPro" id="IPR025662">
    <property type="entry name" value="Sigma_54_int_dom_ATP-bd_1"/>
</dbReference>
<keyword evidence="6 7" id="KW-0472">Membrane</keyword>
<dbReference type="STRING" id="225848.Sps_01772"/>
<feature type="transmembrane region" description="Helical" evidence="7">
    <location>
        <begin position="242"/>
        <end position="267"/>
    </location>
</feature>
<proteinExistence type="predicted"/>
<name>A0A1S6HN37_9GAMM</name>
<dbReference type="Gene3D" id="1.20.1560.10">
    <property type="entry name" value="ABC transporter type 1, transmembrane domain"/>
    <property type="match status" value="1"/>
</dbReference>
<dbReference type="SMART" id="SM00382">
    <property type="entry name" value="AAA"/>
    <property type="match status" value="1"/>
</dbReference>
<keyword evidence="4" id="KW-0067">ATP-binding</keyword>
<dbReference type="GO" id="GO:0140359">
    <property type="term" value="F:ABC-type transporter activity"/>
    <property type="evidence" value="ECO:0007669"/>
    <property type="project" value="InterPro"/>
</dbReference>
<dbReference type="Pfam" id="PF00664">
    <property type="entry name" value="ABC_membrane"/>
    <property type="match status" value="1"/>
</dbReference>
<dbReference type="OrthoDB" id="9806127at2"/>
<dbReference type="PROSITE" id="PS00675">
    <property type="entry name" value="SIGMA54_INTERACT_1"/>
    <property type="match status" value="1"/>
</dbReference>
<dbReference type="Pfam" id="PF00005">
    <property type="entry name" value="ABC_tran"/>
    <property type="match status" value="1"/>
</dbReference>
<evidence type="ECO:0000256" key="1">
    <source>
        <dbReference type="ARBA" id="ARBA00004651"/>
    </source>
</evidence>
<dbReference type="EMBL" id="CP014782">
    <property type="protein sequence ID" value="AQS36936.1"/>
    <property type="molecule type" value="Genomic_DNA"/>
</dbReference>
<evidence type="ECO:0000256" key="6">
    <source>
        <dbReference type="ARBA" id="ARBA00023136"/>
    </source>
</evidence>
<evidence type="ECO:0000256" key="3">
    <source>
        <dbReference type="ARBA" id="ARBA00022741"/>
    </source>
</evidence>
<dbReference type="InterPro" id="IPR027417">
    <property type="entry name" value="P-loop_NTPase"/>
</dbReference>
<dbReference type="InterPro" id="IPR003439">
    <property type="entry name" value="ABC_transporter-like_ATP-bd"/>
</dbReference>
<dbReference type="InterPro" id="IPR011527">
    <property type="entry name" value="ABC1_TM_dom"/>
</dbReference>
<dbReference type="GO" id="GO:0005886">
    <property type="term" value="C:plasma membrane"/>
    <property type="evidence" value="ECO:0007669"/>
    <property type="project" value="UniProtKB-SubCell"/>
</dbReference>
<dbReference type="Proteomes" id="UP000189545">
    <property type="component" value="Chromosome"/>
</dbReference>
<dbReference type="CDD" id="cd03228">
    <property type="entry name" value="ABCC_MRP_Like"/>
    <property type="match status" value="1"/>
</dbReference>
<reference evidence="10 11" key="1">
    <citation type="submission" date="2016-03" db="EMBL/GenBank/DDBJ databases">
        <title>Complete genome sequence of Shewanella psychrophila WP2, a deep sea bacterium isolated from west Pacific sediment.</title>
        <authorList>
            <person name="Xu G."/>
            <person name="Jian H."/>
        </authorList>
    </citation>
    <scope>NUCLEOTIDE SEQUENCE [LARGE SCALE GENOMIC DNA]</scope>
    <source>
        <strain evidence="10 11">WP2</strain>
    </source>
</reference>
<dbReference type="PROSITE" id="PS50893">
    <property type="entry name" value="ABC_TRANSPORTER_2"/>
    <property type="match status" value="1"/>
</dbReference>
<accession>A0A1S6HN37</accession>
<dbReference type="Gene3D" id="3.40.50.300">
    <property type="entry name" value="P-loop containing nucleotide triphosphate hydrolases"/>
    <property type="match status" value="1"/>
</dbReference>
<dbReference type="RefSeq" id="WP_077752169.1">
    <property type="nucleotide sequence ID" value="NZ_CP014782.1"/>
</dbReference>
<dbReference type="PROSITE" id="PS50929">
    <property type="entry name" value="ABC_TM1F"/>
    <property type="match status" value="1"/>
</dbReference>
<dbReference type="AlphaFoldDB" id="A0A1S6HN37"/>
<feature type="transmembrane region" description="Helical" evidence="7">
    <location>
        <begin position="61"/>
        <end position="88"/>
    </location>
</feature>
<evidence type="ECO:0000259" key="8">
    <source>
        <dbReference type="PROSITE" id="PS50893"/>
    </source>
</evidence>
<evidence type="ECO:0000313" key="10">
    <source>
        <dbReference type="EMBL" id="AQS36936.1"/>
    </source>
</evidence>
<dbReference type="GO" id="GO:0005524">
    <property type="term" value="F:ATP binding"/>
    <property type="evidence" value="ECO:0007669"/>
    <property type="project" value="UniProtKB-KW"/>
</dbReference>
<feature type="domain" description="ABC transporter" evidence="8">
    <location>
        <begin position="333"/>
        <end position="549"/>
    </location>
</feature>